<sequence length="175" mass="19626">MMIRKAEAADLSAIQTFYAEVVPTIEFEITSWIPGVYPSIDTAEKAIEEQTMHLAVLDGRVVGSVILNHDVDEEYAEIAWQNPQLPAEQIVIVHTLMTSPNYRNRGIARQLLNYAEHLAKEQNCQAIRLDTFAANHPAQQLYKKLGYRYCGAGDLPSWQGEGTDACVFFELVLAD</sequence>
<dbReference type="PANTHER" id="PTHR43420">
    <property type="entry name" value="ACETYLTRANSFERASE"/>
    <property type="match status" value="1"/>
</dbReference>
<dbReference type="Pfam" id="PF00583">
    <property type="entry name" value="Acetyltransf_1"/>
    <property type="match status" value="1"/>
</dbReference>
<dbReference type="Proteomes" id="UP000664357">
    <property type="component" value="Unassembled WGS sequence"/>
</dbReference>
<feature type="domain" description="N-acetyltransferase" evidence="3">
    <location>
        <begin position="1"/>
        <end position="175"/>
    </location>
</feature>
<reference evidence="4 5" key="1">
    <citation type="submission" date="2024-02" db="EMBL/GenBank/DDBJ databases">
        <title>The Genome Sequence of Enterococcus sp. DIV0159.</title>
        <authorList>
            <person name="Earl A."/>
            <person name="Manson A."/>
            <person name="Gilmore M."/>
            <person name="Sanders J."/>
            <person name="Shea T."/>
            <person name="Howe W."/>
            <person name="Livny J."/>
            <person name="Cuomo C."/>
            <person name="Neafsey D."/>
            <person name="Birren B."/>
        </authorList>
    </citation>
    <scope>NUCLEOTIDE SEQUENCE [LARGE SCALE GENOMIC DNA]</scope>
    <source>
        <strain evidence="4 5">665A</strain>
    </source>
</reference>
<accession>A0ABV0EUI3</accession>
<dbReference type="PROSITE" id="PS51186">
    <property type="entry name" value="GNAT"/>
    <property type="match status" value="1"/>
</dbReference>
<keyword evidence="2" id="KW-0012">Acyltransferase</keyword>
<evidence type="ECO:0000256" key="2">
    <source>
        <dbReference type="ARBA" id="ARBA00023315"/>
    </source>
</evidence>
<comment type="caution">
    <text evidence="4">The sequence shown here is derived from an EMBL/GenBank/DDBJ whole genome shotgun (WGS) entry which is preliminary data.</text>
</comment>
<dbReference type="SUPFAM" id="SSF55729">
    <property type="entry name" value="Acyl-CoA N-acyltransferases (Nat)"/>
    <property type="match status" value="1"/>
</dbReference>
<organism evidence="4 5">
    <name type="scientific">Candidatus Enterococcus ferrettii</name>
    <dbReference type="NCBI Taxonomy" id="2815324"/>
    <lineage>
        <taxon>Bacteria</taxon>
        <taxon>Bacillati</taxon>
        <taxon>Bacillota</taxon>
        <taxon>Bacilli</taxon>
        <taxon>Lactobacillales</taxon>
        <taxon>Enterococcaceae</taxon>
        <taxon>Enterococcus</taxon>
    </lineage>
</organism>
<dbReference type="RefSeq" id="WP_207701799.1">
    <property type="nucleotide sequence ID" value="NZ_JAFREL020000004.1"/>
</dbReference>
<evidence type="ECO:0000313" key="5">
    <source>
        <dbReference type="Proteomes" id="UP000664357"/>
    </source>
</evidence>
<evidence type="ECO:0000313" key="4">
    <source>
        <dbReference type="EMBL" id="MEO1772304.1"/>
    </source>
</evidence>
<protein>
    <recommendedName>
        <fullName evidence="3">N-acetyltransferase domain-containing protein</fullName>
    </recommendedName>
</protein>
<dbReference type="CDD" id="cd04301">
    <property type="entry name" value="NAT_SF"/>
    <property type="match status" value="1"/>
</dbReference>
<dbReference type="Gene3D" id="3.40.630.30">
    <property type="match status" value="1"/>
</dbReference>
<proteinExistence type="predicted"/>
<evidence type="ECO:0000259" key="3">
    <source>
        <dbReference type="PROSITE" id="PS51186"/>
    </source>
</evidence>
<name>A0ABV0EUI3_9ENTE</name>
<evidence type="ECO:0000256" key="1">
    <source>
        <dbReference type="ARBA" id="ARBA00022679"/>
    </source>
</evidence>
<gene>
    <name evidence="4" type="ORF">JZO67_004286</name>
</gene>
<dbReference type="InterPro" id="IPR050680">
    <property type="entry name" value="YpeA/RimI_acetyltransf"/>
</dbReference>
<keyword evidence="5" id="KW-1185">Reference proteome</keyword>
<dbReference type="InterPro" id="IPR016181">
    <property type="entry name" value="Acyl_CoA_acyltransferase"/>
</dbReference>
<dbReference type="EMBL" id="JAFREL020000004">
    <property type="protein sequence ID" value="MEO1772304.1"/>
    <property type="molecule type" value="Genomic_DNA"/>
</dbReference>
<keyword evidence="1" id="KW-0808">Transferase</keyword>
<dbReference type="InterPro" id="IPR000182">
    <property type="entry name" value="GNAT_dom"/>
</dbReference>